<reference evidence="3" key="2">
    <citation type="submission" date="2020-04" db="EMBL/GenBank/DDBJ databases">
        <authorList>
            <consortium name="NCBI Genome Project"/>
        </authorList>
    </citation>
    <scope>NUCLEOTIDE SEQUENCE</scope>
    <source>
        <strain evidence="3">CBS 342.82</strain>
    </source>
</reference>
<gene>
    <name evidence="3" type="ORF">K489DRAFT_381891</name>
</gene>
<evidence type="ECO:0000313" key="3">
    <source>
        <dbReference type="RefSeq" id="XP_033458922.1"/>
    </source>
</evidence>
<accession>A0A6J3M1I7</accession>
<dbReference type="RefSeq" id="XP_033458922.1">
    <property type="nucleotide sequence ID" value="XM_033605242.1"/>
</dbReference>
<organism evidence="3">
    <name type="scientific">Dissoconium aciculare CBS 342.82</name>
    <dbReference type="NCBI Taxonomy" id="1314786"/>
    <lineage>
        <taxon>Eukaryota</taxon>
        <taxon>Fungi</taxon>
        <taxon>Dikarya</taxon>
        <taxon>Ascomycota</taxon>
        <taxon>Pezizomycotina</taxon>
        <taxon>Dothideomycetes</taxon>
        <taxon>Dothideomycetidae</taxon>
        <taxon>Mycosphaerellales</taxon>
        <taxon>Dissoconiaceae</taxon>
        <taxon>Dissoconium</taxon>
    </lineage>
</organism>
<feature type="compositionally biased region" description="Acidic residues" evidence="1">
    <location>
        <begin position="462"/>
        <end position="471"/>
    </location>
</feature>
<name>A0A6J3M1I7_9PEZI</name>
<reference evidence="3" key="3">
    <citation type="submission" date="2025-08" db="UniProtKB">
        <authorList>
            <consortium name="RefSeq"/>
        </authorList>
    </citation>
    <scope>IDENTIFICATION</scope>
    <source>
        <strain evidence="3">CBS 342.82</strain>
    </source>
</reference>
<dbReference type="AlphaFoldDB" id="A0A6J3M1I7"/>
<reference evidence="3" key="1">
    <citation type="submission" date="2020-01" db="EMBL/GenBank/DDBJ databases">
        <authorList>
            <consortium name="DOE Joint Genome Institute"/>
            <person name="Haridas S."/>
            <person name="Albert R."/>
            <person name="Binder M."/>
            <person name="Bloem J."/>
            <person name="Labutti K."/>
            <person name="Salamov A."/>
            <person name="Andreopoulos B."/>
            <person name="Baker S.E."/>
            <person name="Barry K."/>
            <person name="Bills G."/>
            <person name="Bluhm B.H."/>
            <person name="Cannon C."/>
            <person name="Castanera R."/>
            <person name="Culley D.E."/>
            <person name="Daum C."/>
            <person name="Ezra D."/>
            <person name="Gonzalez J.B."/>
            <person name="Henrissat B."/>
            <person name="Kuo A."/>
            <person name="Liang C."/>
            <person name="Lipzen A."/>
            <person name="Lutzoni F."/>
            <person name="Magnuson J."/>
            <person name="Mondo S."/>
            <person name="Nolan M."/>
            <person name="Ohm R."/>
            <person name="Pangilinan J."/>
            <person name="Park H.-J."/>
            <person name="Ramirez L."/>
            <person name="Alfaro M."/>
            <person name="Sun H."/>
            <person name="Tritt A."/>
            <person name="Yoshinaga Y."/>
            <person name="Zwiers L.-H."/>
            <person name="Turgeon B.G."/>
            <person name="Goodwin S.B."/>
            <person name="Spatafora J.W."/>
            <person name="Crous P.W."/>
            <person name="Grigoriev I.V."/>
        </authorList>
    </citation>
    <scope>NUCLEOTIDE SEQUENCE</scope>
    <source>
        <strain evidence="3">CBS 342.82</strain>
    </source>
</reference>
<evidence type="ECO:0000313" key="2">
    <source>
        <dbReference type="Proteomes" id="UP000504637"/>
    </source>
</evidence>
<keyword evidence="2" id="KW-1185">Reference proteome</keyword>
<dbReference type="Proteomes" id="UP000504637">
    <property type="component" value="Unplaced"/>
</dbReference>
<dbReference type="GeneID" id="54363042"/>
<protein>
    <submittedName>
        <fullName evidence="3">Uncharacterized protein</fullName>
    </submittedName>
</protein>
<feature type="compositionally biased region" description="Basic and acidic residues" evidence="1">
    <location>
        <begin position="435"/>
        <end position="461"/>
    </location>
</feature>
<evidence type="ECO:0000256" key="1">
    <source>
        <dbReference type="SAM" id="MobiDB-lite"/>
    </source>
</evidence>
<feature type="region of interest" description="Disordered" evidence="1">
    <location>
        <begin position="403"/>
        <end position="502"/>
    </location>
</feature>
<sequence>MQGMRNTKRHRSEVDIGERQDAIEPLAADTMAVRPDQISPTLMKKLCKQMAGFTMYLIDQGCDRATILNGQIPNDLSQLRMILESSLPLSRDPSASMSVPFMLAQNQPLSVQSGPSNLLATNVVIPDIPIEQAMRTSNSLSTIGPCPDFALTTGSFMPLTDNENPFNDASLLQPSVSFSAAQPLQAQLLTTFDDLDMTGPWDGNIYAPESTRRDPGFMDTTSLSTGQPQPSQITDWKTSDPFEGLDETYFSGGSFSSSGSFGNHSYNAEDQDFSQNAEFVQPQPQRMESVSKITEIVSPGGDEPAADMEVSPKAIPRTRKAGDSESLIEHDSIRKIKSHNAPRGRAAVNGTNDMRLANRKLASNDEGADEESTVVVKTVKGVNYIITGRKITAKAPTASLKTTTASVTNAAAHKTMKGRSPQLPAERFKPTPRRQGKEPKPSKQAEAFKKAKRREPVSKGDIEEEEDDGDDTGTYVESPKRAAPVKKRRVQQGGRAKPIELD</sequence>
<proteinExistence type="predicted"/>